<dbReference type="Pfam" id="PF00806">
    <property type="entry name" value="PUF"/>
    <property type="match status" value="8"/>
</dbReference>
<protein>
    <recommendedName>
        <fullName evidence="5">PUM-HD domain-containing protein</fullName>
    </recommendedName>
</protein>
<feature type="region of interest" description="Disordered" evidence="4">
    <location>
        <begin position="394"/>
        <end position="481"/>
    </location>
</feature>
<dbReference type="GO" id="GO:0005737">
    <property type="term" value="C:cytoplasm"/>
    <property type="evidence" value="ECO:0007669"/>
    <property type="project" value="TreeGrafter"/>
</dbReference>
<keyword evidence="1" id="KW-0677">Repeat</keyword>
<feature type="compositionally biased region" description="Polar residues" evidence="4">
    <location>
        <begin position="427"/>
        <end position="454"/>
    </location>
</feature>
<feature type="repeat" description="Pumilio" evidence="3">
    <location>
        <begin position="331"/>
        <end position="366"/>
    </location>
</feature>
<sequence>LPQGLPQGLPQSLRHSIVPGYGLPTLPHGYPLAGNVPIQSFSNNDLSRDRRSNVLNDFRNRQKTRQQFTLTQITGHLVEFSGDQQGSRWVQSQIDSANSDEKDRIFSEIQPNAVQLMKDLFGNYVIQKFFDHGSQVQKSILADMMKGKMVDMSMQMYSCRVVQKALDHILVSQQAELVQELQPRIVDVIKDEHGNHVVQKIIQLVPREHIGFIMDAFKGRVREFATHNYGCRVIQRILEHGLEEDKAMLLEELHNSWRFLFNDQYGNYVAQHIIEKGDPKDSDRVIRLVMSQLLTLSRQKQASNVVERCIINCTPQQRAEIHTQVTTVGEDGTMPLQHMMSDQFGNYVIQKLLTHSDPAEQEALKAKIRPLLEELRRSGASKQATALSKFMVDESGSEAATTPATTPASTPSATPALNTTNALHVDVNSSTPTPVLTNESNSPQSSGPPSTNASAFGGLAGDETDKLGNEARTVQVRDNEA</sequence>
<dbReference type="GO" id="GO:0003730">
    <property type="term" value="F:mRNA 3'-UTR binding"/>
    <property type="evidence" value="ECO:0007669"/>
    <property type="project" value="TreeGrafter"/>
</dbReference>
<dbReference type="EMBL" id="NIZV01000564">
    <property type="protein sequence ID" value="RSL85444.1"/>
    <property type="molecule type" value="Genomic_DNA"/>
</dbReference>
<evidence type="ECO:0000256" key="3">
    <source>
        <dbReference type="PROSITE-ProRule" id="PRU00317"/>
    </source>
</evidence>
<dbReference type="GO" id="GO:0000288">
    <property type="term" value="P:nuclear-transcribed mRNA catabolic process, deadenylation-dependent decay"/>
    <property type="evidence" value="ECO:0007669"/>
    <property type="project" value="TreeGrafter"/>
</dbReference>
<feature type="repeat" description="Pumilio" evidence="3">
    <location>
        <begin position="252"/>
        <end position="287"/>
    </location>
</feature>
<feature type="repeat" description="Pumilio" evidence="3">
    <location>
        <begin position="216"/>
        <end position="251"/>
    </location>
</feature>
<dbReference type="PANTHER" id="PTHR12537:SF12">
    <property type="entry name" value="MATERNAL PROTEIN PUMILIO"/>
    <property type="match status" value="1"/>
</dbReference>
<feature type="repeat" description="Pumilio" evidence="3">
    <location>
        <begin position="180"/>
        <end position="215"/>
    </location>
</feature>
<feature type="repeat" description="Pumilio" evidence="3">
    <location>
        <begin position="108"/>
        <end position="143"/>
    </location>
</feature>
<feature type="compositionally biased region" description="Low complexity" evidence="4">
    <location>
        <begin position="399"/>
        <end position="423"/>
    </location>
</feature>
<proteinExistence type="predicted"/>
<evidence type="ECO:0000256" key="1">
    <source>
        <dbReference type="ARBA" id="ARBA00022737"/>
    </source>
</evidence>
<dbReference type="Gene3D" id="1.25.10.10">
    <property type="entry name" value="Leucine-rich Repeat Variant"/>
    <property type="match status" value="1"/>
</dbReference>
<feature type="domain" description="PUM-HD" evidence="5">
    <location>
        <begin position="50"/>
        <end position="392"/>
    </location>
</feature>
<comment type="caution">
    <text evidence="6">The sequence shown here is derived from an EMBL/GenBank/DDBJ whole genome shotgun (WGS) entry which is preliminary data.</text>
</comment>
<dbReference type="SMART" id="SM00025">
    <property type="entry name" value="Pumilio"/>
    <property type="match status" value="8"/>
</dbReference>
<feature type="repeat" description="Pumilio" evidence="3">
    <location>
        <begin position="72"/>
        <end position="107"/>
    </location>
</feature>
<dbReference type="AlphaFoldDB" id="A0A428S6R2"/>
<evidence type="ECO:0000259" key="5">
    <source>
        <dbReference type="PROSITE" id="PS50303"/>
    </source>
</evidence>
<dbReference type="InterPro" id="IPR016024">
    <property type="entry name" value="ARM-type_fold"/>
</dbReference>
<dbReference type="InterPro" id="IPR033133">
    <property type="entry name" value="PUM-HD"/>
</dbReference>
<evidence type="ECO:0000256" key="4">
    <source>
        <dbReference type="SAM" id="MobiDB-lite"/>
    </source>
</evidence>
<keyword evidence="7" id="KW-1185">Reference proteome</keyword>
<feature type="non-terminal residue" evidence="6">
    <location>
        <position position="1"/>
    </location>
</feature>
<gene>
    <name evidence="6" type="ORF">CDV31_016565</name>
</gene>
<dbReference type="InterPro" id="IPR011989">
    <property type="entry name" value="ARM-like"/>
</dbReference>
<evidence type="ECO:0000256" key="2">
    <source>
        <dbReference type="ARBA" id="ARBA00024893"/>
    </source>
</evidence>
<dbReference type="Proteomes" id="UP000288429">
    <property type="component" value="Unassembled WGS sequence"/>
</dbReference>
<dbReference type="PROSITE" id="PS50302">
    <property type="entry name" value="PUM"/>
    <property type="match status" value="7"/>
</dbReference>
<dbReference type="PANTHER" id="PTHR12537">
    <property type="entry name" value="RNA BINDING PROTEIN PUMILIO-RELATED"/>
    <property type="match status" value="1"/>
</dbReference>
<dbReference type="InterPro" id="IPR001313">
    <property type="entry name" value="Pumilio_RNA-bd_rpt"/>
</dbReference>
<comment type="function">
    <text evidence="2">RNA-binding nucleolar protein required for pre-rRNA processing. Involved in production of 18S rRNA and assembly of small ribosomal subunit.</text>
</comment>
<organism evidence="6 7">
    <name type="scientific">Fusarium ambrosium</name>
    <dbReference type="NCBI Taxonomy" id="131363"/>
    <lineage>
        <taxon>Eukaryota</taxon>
        <taxon>Fungi</taxon>
        <taxon>Dikarya</taxon>
        <taxon>Ascomycota</taxon>
        <taxon>Pezizomycotina</taxon>
        <taxon>Sordariomycetes</taxon>
        <taxon>Hypocreomycetidae</taxon>
        <taxon>Hypocreales</taxon>
        <taxon>Nectriaceae</taxon>
        <taxon>Fusarium</taxon>
        <taxon>Fusarium solani species complex</taxon>
    </lineage>
</organism>
<dbReference type="PROSITE" id="PS50303">
    <property type="entry name" value="PUM_HD"/>
    <property type="match status" value="1"/>
</dbReference>
<feature type="repeat" description="Pumilio" evidence="3">
    <location>
        <begin position="144"/>
        <end position="179"/>
    </location>
</feature>
<dbReference type="InterPro" id="IPR033712">
    <property type="entry name" value="Pumilio_RNA-bd"/>
</dbReference>
<dbReference type="SUPFAM" id="SSF48371">
    <property type="entry name" value="ARM repeat"/>
    <property type="match status" value="1"/>
</dbReference>
<dbReference type="CDD" id="cd07920">
    <property type="entry name" value="Pumilio"/>
    <property type="match status" value="1"/>
</dbReference>
<evidence type="ECO:0000313" key="7">
    <source>
        <dbReference type="Proteomes" id="UP000288429"/>
    </source>
</evidence>
<evidence type="ECO:0000313" key="6">
    <source>
        <dbReference type="EMBL" id="RSL85444.1"/>
    </source>
</evidence>
<accession>A0A428S6R2</accession>
<feature type="compositionally biased region" description="Basic and acidic residues" evidence="4">
    <location>
        <begin position="463"/>
        <end position="481"/>
    </location>
</feature>
<name>A0A428S6R2_9HYPO</name>
<reference evidence="6 7" key="1">
    <citation type="submission" date="2017-06" db="EMBL/GenBank/DDBJ databases">
        <title>Cmopartive genomic analysis of Ambrosia Fusariam Clade fungi.</title>
        <authorList>
            <person name="Stajich J.E."/>
            <person name="Carrillo J."/>
            <person name="Kijimoto T."/>
            <person name="Eskalen A."/>
            <person name="O'Donnell K."/>
            <person name="Kasson M."/>
        </authorList>
    </citation>
    <scope>NUCLEOTIDE SEQUENCE [LARGE SCALE GENOMIC DNA]</scope>
    <source>
        <strain evidence="6 7">NRRL 20438</strain>
    </source>
</reference>